<dbReference type="SUPFAM" id="SSF56672">
    <property type="entry name" value="DNA/RNA polymerases"/>
    <property type="match status" value="1"/>
</dbReference>
<accession>A0A0A9YWL5</accession>
<protein>
    <submittedName>
        <fullName evidence="3">DNA polymerase I</fullName>
    </submittedName>
</protein>
<sequence>MTHCTSMIEAFRAGGDFHSRTAMDMYPHVRKAVEAGEVLLEWDTALGAPTKPLLKDLYGSERRRAKVLNFSIAYGKTASGLAKDWGVPLKEAKATLDAWYCSRPEVLEWQRRTIVEAHATGLTRTLMGRYRPLQGINDRTSRSLRNHAERAAINTPIQGGAADIVMAGMIKIHTNSLLRQLGWRILLQIHDEIILEGPAVSADTVFPIVMHCMEHPFKRDLLVDLVVNGKVADTWYDAK</sequence>
<reference evidence="4" key="3">
    <citation type="journal article" date="2016" name="Gigascience">
        <title>De novo construction of an expanded transcriptome assembly for the western tarnished plant bug, Lygus hesperus.</title>
        <authorList>
            <person name="Tassone E.E."/>
            <person name="Geib S.M."/>
            <person name="Hall B."/>
            <person name="Fabrick J.A."/>
            <person name="Brent C.S."/>
            <person name="Hull J.J."/>
        </authorList>
    </citation>
    <scope>NUCLEOTIDE SEQUENCE</scope>
</reference>
<evidence type="ECO:0000313" key="3">
    <source>
        <dbReference type="EMBL" id="JAG36011.1"/>
    </source>
</evidence>
<dbReference type="GO" id="GO:0006261">
    <property type="term" value="P:DNA-templated DNA replication"/>
    <property type="evidence" value="ECO:0007669"/>
    <property type="project" value="InterPro"/>
</dbReference>
<name>A0A0A9YWL5_LYGHE</name>
<organism evidence="3">
    <name type="scientific">Lygus hesperus</name>
    <name type="common">Western plant bug</name>
    <dbReference type="NCBI Taxonomy" id="30085"/>
    <lineage>
        <taxon>Eukaryota</taxon>
        <taxon>Metazoa</taxon>
        <taxon>Ecdysozoa</taxon>
        <taxon>Arthropoda</taxon>
        <taxon>Hexapoda</taxon>
        <taxon>Insecta</taxon>
        <taxon>Pterygota</taxon>
        <taxon>Neoptera</taxon>
        <taxon>Paraneoptera</taxon>
        <taxon>Hemiptera</taxon>
        <taxon>Heteroptera</taxon>
        <taxon>Panheteroptera</taxon>
        <taxon>Cimicomorpha</taxon>
        <taxon>Miridae</taxon>
        <taxon>Mirini</taxon>
        <taxon>Lygus</taxon>
    </lineage>
</organism>
<dbReference type="InterPro" id="IPR002298">
    <property type="entry name" value="DNA_polymerase_A"/>
</dbReference>
<dbReference type="GO" id="GO:0003677">
    <property type="term" value="F:DNA binding"/>
    <property type="evidence" value="ECO:0007669"/>
    <property type="project" value="InterPro"/>
</dbReference>
<dbReference type="EMBL" id="GDHC01000110">
    <property type="protein sequence ID" value="JAQ18519.1"/>
    <property type="molecule type" value="Transcribed_RNA"/>
</dbReference>
<evidence type="ECO:0000313" key="4">
    <source>
        <dbReference type="EMBL" id="JAQ18519.1"/>
    </source>
</evidence>
<dbReference type="PRINTS" id="PR00868">
    <property type="entry name" value="DNAPOLI"/>
</dbReference>
<evidence type="ECO:0000256" key="1">
    <source>
        <dbReference type="ARBA" id="ARBA00022705"/>
    </source>
</evidence>
<dbReference type="PANTHER" id="PTHR10133">
    <property type="entry name" value="DNA POLYMERASE I"/>
    <property type="match status" value="1"/>
</dbReference>
<dbReference type="GO" id="GO:0003887">
    <property type="term" value="F:DNA-directed DNA polymerase activity"/>
    <property type="evidence" value="ECO:0007669"/>
    <property type="project" value="InterPro"/>
</dbReference>
<dbReference type="EMBL" id="GBHO01007593">
    <property type="protein sequence ID" value="JAG36011.1"/>
    <property type="molecule type" value="Transcribed_RNA"/>
</dbReference>
<dbReference type="GO" id="GO:0006302">
    <property type="term" value="P:double-strand break repair"/>
    <property type="evidence" value="ECO:0007669"/>
    <property type="project" value="TreeGrafter"/>
</dbReference>
<reference evidence="3" key="1">
    <citation type="journal article" date="2014" name="PLoS ONE">
        <title>Transcriptome-Based Identification of ABC Transporters in the Western Tarnished Plant Bug Lygus hesperus.</title>
        <authorList>
            <person name="Hull J.J."/>
            <person name="Chaney K."/>
            <person name="Geib S.M."/>
            <person name="Fabrick J.A."/>
            <person name="Brent C.S."/>
            <person name="Walsh D."/>
            <person name="Lavine L.C."/>
        </authorList>
    </citation>
    <scope>NUCLEOTIDE SEQUENCE</scope>
</reference>
<keyword evidence="1" id="KW-0235">DNA replication</keyword>
<dbReference type="Pfam" id="PF00476">
    <property type="entry name" value="DNA_pol_A"/>
    <property type="match status" value="1"/>
</dbReference>
<reference evidence="3" key="2">
    <citation type="submission" date="2014-07" db="EMBL/GenBank/DDBJ databases">
        <authorList>
            <person name="Hull J."/>
        </authorList>
    </citation>
    <scope>NUCLEOTIDE SEQUENCE</scope>
</reference>
<feature type="domain" description="DNA-directed DNA polymerase family A palm" evidence="2">
    <location>
        <begin position="3"/>
        <end position="201"/>
    </location>
</feature>
<dbReference type="Gene3D" id="1.10.150.20">
    <property type="entry name" value="5' to 3' exonuclease, C-terminal subdomain"/>
    <property type="match status" value="1"/>
</dbReference>
<dbReference type="AlphaFoldDB" id="A0A0A9YWL5"/>
<dbReference type="PANTHER" id="PTHR10133:SF27">
    <property type="entry name" value="DNA POLYMERASE NU"/>
    <property type="match status" value="1"/>
</dbReference>
<proteinExistence type="predicted"/>
<dbReference type="InterPro" id="IPR043502">
    <property type="entry name" value="DNA/RNA_pol_sf"/>
</dbReference>
<dbReference type="SMART" id="SM00482">
    <property type="entry name" value="POLAc"/>
    <property type="match status" value="1"/>
</dbReference>
<gene>
    <name evidence="3" type="primary">polA_1</name>
    <name evidence="4" type="synonym">polA_2</name>
    <name evidence="3" type="ORF">CM83_1772</name>
    <name evidence="4" type="ORF">g.19332</name>
</gene>
<evidence type="ECO:0000259" key="2">
    <source>
        <dbReference type="SMART" id="SM00482"/>
    </source>
</evidence>
<dbReference type="InterPro" id="IPR001098">
    <property type="entry name" value="DNA-dir_DNA_pol_A_palm_dom"/>
</dbReference>